<dbReference type="PRINTS" id="PR00019">
    <property type="entry name" value="LEURICHRPT"/>
</dbReference>
<dbReference type="FunFam" id="1.10.510.10:FF:000479">
    <property type="entry name" value="Leucine-rich repeat receptor-like protein kinase"/>
    <property type="match status" value="1"/>
</dbReference>
<keyword evidence="6" id="KW-0597">Phosphoprotein</keyword>
<dbReference type="SUPFAM" id="SSF52047">
    <property type="entry name" value="RNI-like"/>
    <property type="match status" value="1"/>
</dbReference>
<keyword evidence="16 23" id="KW-0472">Membrane</keyword>
<dbReference type="PANTHER" id="PTHR48005:SF95">
    <property type="entry name" value="PROTEIN KINASE DOMAIN-CONTAINING PROTEIN"/>
    <property type="match status" value="1"/>
</dbReference>
<dbReference type="InterPro" id="IPR032675">
    <property type="entry name" value="LRR_dom_sf"/>
</dbReference>
<dbReference type="FunFam" id="3.80.10.10:FF:000177">
    <property type="entry name" value="Leucine-rich repeat receptor-like serine/threonine-protein kinase At1g17230"/>
    <property type="match status" value="1"/>
</dbReference>
<evidence type="ECO:0000256" key="15">
    <source>
        <dbReference type="ARBA" id="ARBA00022989"/>
    </source>
</evidence>
<dbReference type="InterPro" id="IPR000719">
    <property type="entry name" value="Prot_kinase_dom"/>
</dbReference>
<dbReference type="PROSITE" id="PS00109">
    <property type="entry name" value="PROTEIN_KINASE_TYR"/>
    <property type="match status" value="1"/>
</dbReference>
<evidence type="ECO:0000256" key="16">
    <source>
        <dbReference type="ARBA" id="ARBA00023136"/>
    </source>
</evidence>
<dbReference type="Gene3D" id="1.10.510.10">
    <property type="entry name" value="Transferase(Phosphotransferase) domain 1"/>
    <property type="match status" value="1"/>
</dbReference>
<dbReference type="InterPro" id="IPR008266">
    <property type="entry name" value="Tyr_kinase_AS"/>
</dbReference>
<keyword evidence="4" id="KW-0964">Secreted</keyword>
<evidence type="ECO:0000256" key="13">
    <source>
        <dbReference type="ARBA" id="ARBA00022777"/>
    </source>
</evidence>
<comment type="caution">
    <text evidence="25">The sequence shown here is derived from an EMBL/GenBank/DDBJ whole genome shotgun (WGS) entry which is preliminary data.</text>
</comment>
<dbReference type="Pfam" id="PF08263">
    <property type="entry name" value="LRRNT_2"/>
    <property type="match status" value="1"/>
</dbReference>
<keyword evidence="4" id="KW-0134">Cell wall</keyword>
<comment type="subcellular location">
    <subcellularLocation>
        <location evidence="2">Membrane</location>
        <topology evidence="2">Single-pass type I membrane protein</topology>
    </subcellularLocation>
    <subcellularLocation>
        <location evidence="1">Secreted</location>
        <location evidence="1">Cell wall</location>
    </subcellularLocation>
</comment>
<evidence type="ECO:0000256" key="3">
    <source>
        <dbReference type="ARBA" id="ARBA00012513"/>
    </source>
</evidence>
<keyword evidence="15 23" id="KW-1133">Transmembrane helix</keyword>
<proteinExistence type="inferred from homology"/>
<keyword evidence="12 22" id="KW-0547">Nucleotide-binding</keyword>
<evidence type="ECO:0000256" key="12">
    <source>
        <dbReference type="ARBA" id="ARBA00022741"/>
    </source>
</evidence>
<dbReference type="InterPro" id="IPR001611">
    <property type="entry name" value="Leu-rich_rpt"/>
</dbReference>
<evidence type="ECO:0000256" key="7">
    <source>
        <dbReference type="ARBA" id="ARBA00022614"/>
    </source>
</evidence>
<sequence>MKSHRCKVLIIVLSGYKRSNHKSQTHWERSKSCYLLPVSMAKLDKNQVVPLFLTSFLLLSCLQSTLASTADEVRALLKWKEGLRNQSILSSWAIPANRSSNSSAASPCRWFGIACDESGSVTEINLSYLDMTGTLQNLNFSSFPNLLRLDLKYNQFTGTIPPTIGLLSKLQFLDLSTNSLNGTIPLSISNLTRVYELDLSRNNITGTLDPRFFARTGLVSLRNFLLQTTGLGGRIPEEIGNLKNLSLIAFDENQFSGPIPTSMGNLTELTILRLNSNQLSGSIPPGLAFLTKLTDVRLFRNQLSGIVPSELGNHSSLIILHLAENNFTGHLPPEVCNDGKLVNISAAYNNFSGPIPRSLRNCPPLFRVRLEYNQLEGVLEEDLGIYPNLTYMDLSYNNLTGQVSPKWAESQNLTYLALAGNFLSGEIPNEILQLSKLVVLDISENQISGEIPDEIGNLTRLASLSLKGNRISGQIPVGIGTLSSLQSLDLSTNMLSGSIPSQLGDCSRLQQLGLSSNNLSGSIPYEIGNLEALQDLLDLSYNSLTGEIPSQFSKLTRLENLNLSHNSLSGSIPRSMREMLSLVSLDLSNNDLEGPIPDSDAFLSAPSNAYSNNKGVCGQSQGLRACDSTVSTGSSSNRSNRRNRTAIIIGAPAGALFLLLAVIGILAFLRSRSSESAVREETSRFTDEDPISVCYFTGKITYDDIIQSTKNFDESYCIGEGATGKVYKAATPESRRVLAVKKLNPSSPPPTAGNTEEELKSFASEVAALTELRHRNIVKLYGFSTGGDHTFLVYEFMEKGSLADVLRSDGAAADLDWEKRIEIVRGVADALSHMHHDVVPAVIHRDVSSKNVLLNSDLEARVSDFGTAKFLKPDSSNWTAFAGTYGYAAPELAYTMAVSEKCDVYSFGVLVLEVVMGKHPGELLTRLNSSAGGRGIQLEDIADERLPIPGGEEEKLWTKLALVFKIGVSCIVTSPELRPSMRNVSRLLERQL</sequence>
<keyword evidence="10" id="KW-0732">Signal</keyword>
<keyword evidence="9 23" id="KW-0812">Transmembrane</keyword>
<dbReference type="InterPro" id="IPR003591">
    <property type="entry name" value="Leu-rich_rpt_typical-subtyp"/>
</dbReference>
<feature type="domain" description="Protein kinase" evidence="24">
    <location>
        <begin position="712"/>
        <end position="992"/>
    </location>
</feature>
<evidence type="ECO:0000256" key="20">
    <source>
        <dbReference type="ARBA" id="ARBA00047899"/>
    </source>
</evidence>
<dbReference type="Gene3D" id="3.30.200.20">
    <property type="entry name" value="Phosphorylase Kinase, domain 1"/>
    <property type="match status" value="1"/>
</dbReference>
<evidence type="ECO:0000259" key="24">
    <source>
        <dbReference type="PROSITE" id="PS50011"/>
    </source>
</evidence>
<name>A0AAV0J3W8_9ROSI</name>
<feature type="transmembrane region" description="Helical" evidence="23">
    <location>
        <begin position="646"/>
        <end position="669"/>
    </location>
</feature>
<dbReference type="Pfam" id="PF00560">
    <property type="entry name" value="LRR_1"/>
    <property type="match status" value="5"/>
</dbReference>
<dbReference type="GO" id="GO:0016020">
    <property type="term" value="C:membrane"/>
    <property type="evidence" value="ECO:0007669"/>
    <property type="project" value="UniProtKB-SubCell"/>
</dbReference>
<feature type="binding site" evidence="22">
    <location>
        <position position="742"/>
    </location>
    <ligand>
        <name>ATP</name>
        <dbReference type="ChEBI" id="CHEBI:30616"/>
    </ligand>
</feature>
<gene>
    <name evidence="25" type="ORF">LITE_LOCUS12501</name>
</gene>
<comment type="similarity">
    <text evidence="19">Belongs to the polygalacturonase-inhibiting protein family.</text>
</comment>
<evidence type="ECO:0000256" key="22">
    <source>
        <dbReference type="PROSITE-ProRule" id="PRU10141"/>
    </source>
</evidence>
<evidence type="ECO:0000256" key="8">
    <source>
        <dbReference type="ARBA" id="ARBA00022679"/>
    </source>
</evidence>
<evidence type="ECO:0000313" key="25">
    <source>
        <dbReference type="EMBL" id="CAI0404514.1"/>
    </source>
</evidence>
<dbReference type="EC" id="2.7.11.1" evidence="3"/>
<evidence type="ECO:0000256" key="21">
    <source>
        <dbReference type="ARBA" id="ARBA00048679"/>
    </source>
</evidence>
<evidence type="ECO:0000256" key="5">
    <source>
        <dbReference type="ARBA" id="ARBA00022527"/>
    </source>
</evidence>
<organism evidence="25 26">
    <name type="scientific">Linum tenue</name>
    <dbReference type="NCBI Taxonomy" id="586396"/>
    <lineage>
        <taxon>Eukaryota</taxon>
        <taxon>Viridiplantae</taxon>
        <taxon>Streptophyta</taxon>
        <taxon>Embryophyta</taxon>
        <taxon>Tracheophyta</taxon>
        <taxon>Spermatophyta</taxon>
        <taxon>Magnoliopsida</taxon>
        <taxon>eudicotyledons</taxon>
        <taxon>Gunneridae</taxon>
        <taxon>Pentapetalae</taxon>
        <taxon>rosids</taxon>
        <taxon>fabids</taxon>
        <taxon>Malpighiales</taxon>
        <taxon>Linaceae</taxon>
        <taxon>Linum</taxon>
    </lineage>
</organism>
<evidence type="ECO:0000256" key="2">
    <source>
        <dbReference type="ARBA" id="ARBA00004479"/>
    </source>
</evidence>
<keyword evidence="17" id="KW-0675">Receptor</keyword>
<dbReference type="PROSITE" id="PS50011">
    <property type="entry name" value="PROTEIN_KINASE_DOM"/>
    <property type="match status" value="1"/>
</dbReference>
<protein>
    <recommendedName>
        <fullName evidence="3">non-specific serine/threonine protein kinase</fullName>
        <ecNumber evidence="3">2.7.11.1</ecNumber>
    </recommendedName>
</protein>
<evidence type="ECO:0000256" key="18">
    <source>
        <dbReference type="ARBA" id="ARBA00023180"/>
    </source>
</evidence>
<evidence type="ECO:0000313" key="26">
    <source>
        <dbReference type="Proteomes" id="UP001154282"/>
    </source>
</evidence>
<dbReference type="FunFam" id="3.80.10.10:FF:000400">
    <property type="entry name" value="Nuclear pore complex protein NUP107"/>
    <property type="match status" value="1"/>
</dbReference>
<keyword evidence="13" id="KW-0418">Kinase</keyword>
<keyword evidence="8" id="KW-0808">Transferase</keyword>
<reference evidence="25" key="1">
    <citation type="submission" date="2022-08" db="EMBL/GenBank/DDBJ databases">
        <authorList>
            <person name="Gutierrez-Valencia J."/>
        </authorList>
    </citation>
    <scope>NUCLEOTIDE SEQUENCE</scope>
</reference>
<keyword evidence="7" id="KW-0433">Leucine-rich repeat</keyword>
<evidence type="ECO:0000256" key="17">
    <source>
        <dbReference type="ARBA" id="ARBA00023170"/>
    </source>
</evidence>
<evidence type="ECO:0000256" key="19">
    <source>
        <dbReference type="ARBA" id="ARBA00038043"/>
    </source>
</evidence>
<dbReference type="Pfam" id="PF23598">
    <property type="entry name" value="LRR_14"/>
    <property type="match status" value="1"/>
</dbReference>
<dbReference type="Pfam" id="PF13855">
    <property type="entry name" value="LRR_8"/>
    <property type="match status" value="1"/>
</dbReference>
<dbReference type="InterPro" id="IPR013210">
    <property type="entry name" value="LRR_N_plant-typ"/>
</dbReference>
<dbReference type="PANTHER" id="PTHR48005">
    <property type="entry name" value="LEUCINE RICH REPEAT KINASE 2"/>
    <property type="match status" value="1"/>
</dbReference>
<dbReference type="PROSITE" id="PS00107">
    <property type="entry name" value="PROTEIN_KINASE_ATP"/>
    <property type="match status" value="1"/>
</dbReference>
<dbReference type="EMBL" id="CAMGYJ010000004">
    <property type="protein sequence ID" value="CAI0404514.1"/>
    <property type="molecule type" value="Genomic_DNA"/>
</dbReference>
<dbReference type="InterPro" id="IPR051420">
    <property type="entry name" value="Ser_Thr_Kinases_DiverseReg"/>
</dbReference>
<evidence type="ECO:0000256" key="4">
    <source>
        <dbReference type="ARBA" id="ARBA00022512"/>
    </source>
</evidence>
<comment type="catalytic activity">
    <reaction evidence="21">
        <text>L-seryl-[protein] + ATP = O-phospho-L-seryl-[protein] + ADP + H(+)</text>
        <dbReference type="Rhea" id="RHEA:17989"/>
        <dbReference type="Rhea" id="RHEA-COMP:9863"/>
        <dbReference type="Rhea" id="RHEA-COMP:11604"/>
        <dbReference type="ChEBI" id="CHEBI:15378"/>
        <dbReference type="ChEBI" id="CHEBI:29999"/>
        <dbReference type="ChEBI" id="CHEBI:30616"/>
        <dbReference type="ChEBI" id="CHEBI:83421"/>
        <dbReference type="ChEBI" id="CHEBI:456216"/>
        <dbReference type="EC" id="2.7.11.1"/>
    </reaction>
</comment>
<dbReference type="Gene3D" id="3.80.10.10">
    <property type="entry name" value="Ribonuclease Inhibitor"/>
    <property type="match status" value="5"/>
</dbReference>
<keyword evidence="5" id="KW-0723">Serine/threonine-protein kinase</keyword>
<dbReference type="InterPro" id="IPR017441">
    <property type="entry name" value="Protein_kinase_ATP_BS"/>
</dbReference>
<evidence type="ECO:0000256" key="6">
    <source>
        <dbReference type="ARBA" id="ARBA00022553"/>
    </source>
</evidence>
<dbReference type="Proteomes" id="UP001154282">
    <property type="component" value="Unassembled WGS sequence"/>
</dbReference>
<dbReference type="GO" id="GO:0004674">
    <property type="term" value="F:protein serine/threonine kinase activity"/>
    <property type="evidence" value="ECO:0007669"/>
    <property type="project" value="UniProtKB-KW"/>
</dbReference>
<comment type="catalytic activity">
    <reaction evidence="20">
        <text>L-threonyl-[protein] + ATP = O-phospho-L-threonyl-[protein] + ADP + H(+)</text>
        <dbReference type="Rhea" id="RHEA:46608"/>
        <dbReference type="Rhea" id="RHEA-COMP:11060"/>
        <dbReference type="Rhea" id="RHEA-COMP:11605"/>
        <dbReference type="ChEBI" id="CHEBI:15378"/>
        <dbReference type="ChEBI" id="CHEBI:30013"/>
        <dbReference type="ChEBI" id="CHEBI:30616"/>
        <dbReference type="ChEBI" id="CHEBI:61977"/>
        <dbReference type="ChEBI" id="CHEBI:456216"/>
        <dbReference type="EC" id="2.7.11.1"/>
    </reaction>
</comment>
<dbReference type="AlphaFoldDB" id="A0AAV0J3W8"/>
<evidence type="ECO:0000256" key="9">
    <source>
        <dbReference type="ARBA" id="ARBA00022692"/>
    </source>
</evidence>
<dbReference type="FunFam" id="3.80.10.10:FF:000041">
    <property type="entry name" value="LRR receptor-like serine/threonine-protein kinase ERECTA"/>
    <property type="match status" value="1"/>
</dbReference>
<dbReference type="FunFam" id="3.30.200.20:FF:000309">
    <property type="entry name" value="Leucine-rich repeat receptor protein kinase MSP1"/>
    <property type="match status" value="1"/>
</dbReference>
<accession>A0AAV0J3W8</accession>
<keyword evidence="14 22" id="KW-0067">ATP-binding</keyword>
<keyword evidence="11" id="KW-0677">Repeat</keyword>
<evidence type="ECO:0000256" key="23">
    <source>
        <dbReference type="SAM" id="Phobius"/>
    </source>
</evidence>
<dbReference type="SMART" id="SM00369">
    <property type="entry name" value="LRR_TYP"/>
    <property type="match status" value="8"/>
</dbReference>
<dbReference type="SUPFAM" id="SSF56112">
    <property type="entry name" value="Protein kinase-like (PK-like)"/>
    <property type="match status" value="1"/>
</dbReference>
<dbReference type="InterPro" id="IPR011009">
    <property type="entry name" value="Kinase-like_dom_sf"/>
</dbReference>
<evidence type="ECO:0000256" key="10">
    <source>
        <dbReference type="ARBA" id="ARBA00022729"/>
    </source>
</evidence>
<dbReference type="GO" id="GO:0005524">
    <property type="term" value="F:ATP binding"/>
    <property type="evidence" value="ECO:0007669"/>
    <property type="project" value="UniProtKB-UniRule"/>
</dbReference>
<evidence type="ECO:0000256" key="1">
    <source>
        <dbReference type="ARBA" id="ARBA00004191"/>
    </source>
</evidence>
<dbReference type="Pfam" id="PF00069">
    <property type="entry name" value="Pkinase"/>
    <property type="match status" value="1"/>
</dbReference>
<dbReference type="SUPFAM" id="SSF52058">
    <property type="entry name" value="L domain-like"/>
    <property type="match status" value="1"/>
</dbReference>
<keyword evidence="26" id="KW-1185">Reference proteome</keyword>
<keyword evidence="18" id="KW-0325">Glycoprotein</keyword>
<evidence type="ECO:0000256" key="14">
    <source>
        <dbReference type="ARBA" id="ARBA00022840"/>
    </source>
</evidence>
<dbReference type="InterPro" id="IPR055414">
    <property type="entry name" value="LRR_R13L4/SHOC2-like"/>
</dbReference>
<evidence type="ECO:0000256" key="11">
    <source>
        <dbReference type="ARBA" id="ARBA00022737"/>
    </source>
</evidence>